<dbReference type="CDD" id="cd16913">
    <property type="entry name" value="YkuD_like"/>
    <property type="match status" value="1"/>
</dbReference>
<dbReference type="EMBL" id="BAAFZP010000001">
    <property type="protein sequence ID" value="GAB1580158.1"/>
    <property type="molecule type" value="Genomic_DNA"/>
</dbReference>
<dbReference type="PANTHER" id="PTHR38589:SF1">
    <property type="entry name" value="BLR0621 PROTEIN"/>
    <property type="match status" value="1"/>
</dbReference>
<protein>
    <recommendedName>
        <fullName evidence="2">L,D-TPase catalytic domain-containing protein</fullName>
    </recommendedName>
</protein>
<dbReference type="Pfam" id="PF03734">
    <property type="entry name" value="YkuD"/>
    <property type="match status" value="1"/>
</dbReference>
<keyword evidence="1" id="KW-0133">Cell shape</keyword>
<organism evidence="3 4">
    <name type="scientific">Phyllobacterium phragmitis</name>
    <dbReference type="NCBI Taxonomy" id="2670329"/>
    <lineage>
        <taxon>Bacteria</taxon>
        <taxon>Pseudomonadati</taxon>
        <taxon>Pseudomonadota</taxon>
        <taxon>Alphaproteobacteria</taxon>
        <taxon>Hyphomicrobiales</taxon>
        <taxon>Phyllobacteriaceae</taxon>
        <taxon>Phyllobacterium</taxon>
    </lineage>
</organism>
<feature type="domain" description="L,D-TPase catalytic" evidence="2">
    <location>
        <begin position="80"/>
        <end position="251"/>
    </location>
</feature>
<comment type="pathway">
    <text evidence="1">Cell wall biogenesis; peptidoglycan biosynthesis.</text>
</comment>
<evidence type="ECO:0000313" key="4">
    <source>
        <dbReference type="Proteomes" id="UP001628091"/>
    </source>
</evidence>
<feature type="active site" description="Proton donor/acceptor" evidence="1">
    <location>
        <position position="215"/>
    </location>
</feature>
<gene>
    <name evidence="3" type="ORF">PPNSA23_01010</name>
</gene>
<keyword evidence="1" id="KW-0961">Cell wall biogenesis/degradation</keyword>
<sequence>MEFFAELQLLHENRAKVFVIVHDQNCTASHAVSSCVGCVGIDVLWHYELKRSNKKASYRTYLEAVIRGAGSMNKMADGKTLRLIDVRARPGNPAQGLLITRNLVLRCALGKGGISAFKREGDGATPLGAMRLIRGWRRRDQDIRAFSPLPFRAIRHDDGWCDAPDDRNYNRPVRAPYRASHEKLWRQDGLYDICIVMDWNIRPRRRGCGSAIFFHLARRGYEPTEGCIALKRADMARLLPYLGTQTIIRVRR</sequence>
<dbReference type="PROSITE" id="PS52029">
    <property type="entry name" value="LD_TPASE"/>
    <property type="match status" value="1"/>
</dbReference>
<proteinExistence type="predicted"/>
<evidence type="ECO:0000259" key="2">
    <source>
        <dbReference type="PROSITE" id="PS52029"/>
    </source>
</evidence>
<comment type="caution">
    <text evidence="3">The sequence shown here is derived from an EMBL/GenBank/DDBJ whole genome shotgun (WGS) entry which is preliminary data.</text>
</comment>
<evidence type="ECO:0000313" key="3">
    <source>
        <dbReference type="EMBL" id="GAB1580158.1"/>
    </source>
</evidence>
<dbReference type="InterPro" id="IPR005490">
    <property type="entry name" value="LD_TPept_cat_dom"/>
</dbReference>
<reference evidence="3 4" key="1">
    <citation type="submission" date="2024-10" db="EMBL/GenBank/DDBJ databases">
        <title>Isolation, draft genome sequencing and identification of Phyllobacterium sp. NSA23, isolated from leaf soil.</title>
        <authorList>
            <person name="Akita H."/>
        </authorList>
    </citation>
    <scope>NUCLEOTIDE SEQUENCE [LARGE SCALE GENOMIC DNA]</scope>
    <source>
        <strain evidence="3 4">NSA23</strain>
    </source>
</reference>
<dbReference type="PANTHER" id="PTHR38589">
    <property type="entry name" value="BLR0621 PROTEIN"/>
    <property type="match status" value="1"/>
</dbReference>
<keyword evidence="1" id="KW-0573">Peptidoglycan synthesis</keyword>
<feature type="active site" description="Nucleophile" evidence="1">
    <location>
        <position position="227"/>
    </location>
</feature>
<name>A0ABQ0GU16_9HYPH</name>
<keyword evidence="4" id="KW-1185">Reference proteome</keyword>
<evidence type="ECO:0000256" key="1">
    <source>
        <dbReference type="PROSITE-ProRule" id="PRU01373"/>
    </source>
</evidence>
<accession>A0ABQ0GU16</accession>
<dbReference type="Proteomes" id="UP001628091">
    <property type="component" value="Unassembled WGS sequence"/>
</dbReference>